<dbReference type="AlphaFoldDB" id="A0A833JEQ7"/>
<proteinExistence type="predicted"/>
<evidence type="ECO:0000313" key="2">
    <source>
        <dbReference type="Proteomes" id="UP000442694"/>
    </source>
</evidence>
<gene>
    <name evidence="1" type="ORF">GCL57_10585</name>
</gene>
<reference evidence="1 2" key="1">
    <citation type="submission" date="2019-10" db="EMBL/GenBank/DDBJ databases">
        <title>New genus of Silvanigrellaceae.</title>
        <authorList>
            <person name="Pitt A."/>
            <person name="Hahn M.W."/>
        </authorList>
    </citation>
    <scope>NUCLEOTIDE SEQUENCE [LARGE SCALE GENOMIC DNA]</scope>
    <source>
        <strain evidence="1 2">33A1-SZDP</strain>
    </source>
</reference>
<dbReference type="EMBL" id="WFLN01000007">
    <property type="protein sequence ID" value="KAB8029974.1"/>
    <property type="molecule type" value="Genomic_DNA"/>
</dbReference>
<keyword evidence="2" id="KW-1185">Reference proteome</keyword>
<comment type="caution">
    <text evidence="1">The sequence shown here is derived from an EMBL/GenBank/DDBJ whole genome shotgun (WGS) entry which is preliminary data.</text>
</comment>
<accession>A0A833JEQ7</accession>
<organism evidence="1 2">
    <name type="scientific">Fluviispira multicolorata</name>
    <dbReference type="NCBI Taxonomy" id="2654512"/>
    <lineage>
        <taxon>Bacteria</taxon>
        <taxon>Pseudomonadati</taxon>
        <taxon>Bdellovibrionota</taxon>
        <taxon>Oligoflexia</taxon>
        <taxon>Silvanigrellales</taxon>
        <taxon>Silvanigrellaceae</taxon>
        <taxon>Fluviispira</taxon>
    </lineage>
</organism>
<evidence type="ECO:0000313" key="1">
    <source>
        <dbReference type="EMBL" id="KAB8029974.1"/>
    </source>
</evidence>
<protein>
    <submittedName>
        <fullName evidence="1">Uncharacterized protein</fullName>
    </submittedName>
</protein>
<dbReference type="Proteomes" id="UP000442694">
    <property type="component" value="Unassembled WGS sequence"/>
</dbReference>
<dbReference type="RefSeq" id="WP_152213316.1">
    <property type="nucleotide sequence ID" value="NZ_WFLN01000007.1"/>
</dbReference>
<sequence>MLQEFCVDIWFCYGSFSYGFESEIHAYGENELALSLQTQNEEQGEQIDSFFEQVVDKPKGLLRVELRIFGPEKVFKRHKILGPIHLFTDIVPKQIPFEGKSPLLKFVSVKGISPTNTEYWHKLVRQIWNQGQQKASQKR</sequence>
<name>A0A833JEQ7_9BACT</name>